<dbReference type="InParanoid" id="A0A1X7T1U0"/>
<dbReference type="EnsemblMetazoa" id="Aqu2.1.08306_001">
    <property type="protein sequence ID" value="Aqu2.1.08306_001"/>
    <property type="gene ID" value="Aqu2.1.08306"/>
</dbReference>
<protein>
    <submittedName>
        <fullName evidence="1">Uncharacterized protein</fullName>
    </submittedName>
</protein>
<evidence type="ECO:0000313" key="1">
    <source>
        <dbReference type="EnsemblMetazoa" id="Aqu2.1.08306_001"/>
    </source>
</evidence>
<accession>A0A1X7T1U0</accession>
<proteinExistence type="predicted"/>
<reference evidence="1" key="1">
    <citation type="submission" date="2017-05" db="UniProtKB">
        <authorList>
            <consortium name="EnsemblMetazoa"/>
        </authorList>
    </citation>
    <scope>IDENTIFICATION</scope>
</reference>
<sequence>MDKIVKNEGTREDTIYEQPYKTKGYDYLIPNDILFGDLGWNGAKVYNGAVSDFKSYFDLGQSINTPAAENRTTGDMVIPMVFNDVASIRDAIDVCRGQMLGDSGQEGNKIKTPKKVREIYTLLVETNMIGNIGPILPDSTLRLVSGPKKIWQDEFRFIIHNLMEEIQNSPVYHHQHFITNVVNRL</sequence>
<name>A0A1X7T1U0_AMPQE</name>
<dbReference type="AlphaFoldDB" id="A0A1X7T1U0"/>
<organism evidence="1">
    <name type="scientific">Amphimedon queenslandica</name>
    <name type="common">Sponge</name>
    <dbReference type="NCBI Taxonomy" id="400682"/>
    <lineage>
        <taxon>Eukaryota</taxon>
        <taxon>Metazoa</taxon>
        <taxon>Porifera</taxon>
        <taxon>Demospongiae</taxon>
        <taxon>Heteroscleromorpha</taxon>
        <taxon>Haplosclerida</taxon>
        <taxon>Niphatidae</taxon>
        <taxon>Amphimedon</taxon>
    </lineage>
</organism>